<organism evidence="4 5">
    <name type="scientific">Escherichia coli</name>
    <dbReference type="NCBI Taxonomy" id="562"/>
    <lineage>
        <taxon>Bacteria</taxon>
        <taxon>Pseudomonadati</taxon>
        <taxon>Pseudomonadota</taxon>
        <taxon>Gammaproteobacteria</taxon>
        <taxon>Enterobacterales</taxon>
        <taxon>Enterobacteriaceae</taxon>
        <taxon>Escherichia</taxon>
    </lineage>
</organism>
<evidence type="ECO:0000313" key="5">
    <source>
        <dbReference type="Proteomes" id="UP000254088"/>
    </source>
</evidence>
<dbReference type="SUPFAM" id="SSF51445">
    <property type="entry name" value="(Trans)glycosidases"/>
    <property type="match status" value="1"/>
</dbReference>
<gene>
    <name evidence="4" type="primary">nplT_2</name>
    <name evidence="4" type="ORF">NCTC10429_03263</name>
</gene>
<dbReference type="EC" id="3.2.1.135" evidence="4"/>
<dbReference type="PANTHER" id="PTHR10357:SF210">
    <property type="entry name" value="MALTODEXTRIN GLUCOSIDASE"/>
    <property type="match status" value="1"/>
</dbReference>
<evidence type="ECO:0000256" key="2">
    <source>
        <dbReference type="ARBA" id="ARBA00023295"/>
    </source>
</evidence>
<dbReference type="EC" id="3.2.1.54" evidence="4"/>
<feature type="domain" description="Glycosyl hydrolase family 13 catalytic" evidence="3">
    <location>
        <begin position="1"/>
        <end position="67"/>
    </location>
</feature>
<sequence>MPKLNTENEECREYLLSIVRYWTQNFDIDGWRLDVANEVDHHFWRDFRKVIKDIKPECYILGEIWHEGTLGCVVISLIH</sequence>
<dbReference type="InterPro" id="IPR006047">
    <property type="entry name" value="GH13_cat_dom"/>
</dbReference>
<keyword evidence="1 4" id="KW-0378">Hydrolase</keyword>
<dbReference type="GO" id="GO:0047798">
    <property type="term" value="F:cyclomaltodextrinase activity"/>
    <property type="evidence" value="ECO:0007669"/>
    <property type="project" value="UniProtKB-EC"/>
</dbReference>
<dbReference type="EMBL" id="UGEX01000001">
    <property type="protein sequence ID" value="STL92536.1"/>
    <property type="molecule type" value="Genomic_DNA"/>
</dbReference>
<dbReference type="Pfam" id="PF00128">
    <property type="entry name" value="Alpha-amylase"/>
    <property type="match status" value="1"/>
</dbReference>
<accession>A0A377CG18</accession>
<keyword evidence="2 4" id="KW-0326">Glycosidase</keyword>
<reference evidence="4 5" key="1">
    <citation type="submission" date="2018-06" db="EMBL/GenBank/DDBJ databases">
        <authorList>
            <consortium name="Pathogen Informatics"/>
            <person name="Doyle S."/>
        </authorList>
    </citation>
    <scope>NUCLEOTIDE SEQUENCE [LARGE SCALE GENOMIC DNA]</scope>
    <source>
        <strain evidence="4 5">NCTC10429</strain>
    </source>
</reference>
<evidence type="ECO:0000256" key="1">
    <source>
        <dbReference type="ARBA" id="ARBA00022801"/>
    </source>
</evidence>
<evidence type="ECO:0000313" key="4">
    <source>
        <dbReference type="EMBL" id="STL92536.1"/>
    </source>
</evidence>
<dbReference type="AlphaFoldDB" id="A0A377CG18"/>
<dbReference type="GO" id="GO:0005975">
    <property type="term" value="P:carbohydrate metabolic process"/>
    <property type="evidence" value="ECO:0007669"/>
    <property type="project" value="InterPro"/>
</dbReference>
<protein>
    <submittedName>
        <fullName evidence="4">Neopullulanase</fullName>
        <ecNumber evidence="4">3.2.1.135</ecNumber>
        <ecNumber evidence="4">3.2.1.54</ecNumber>
    </submittedName>
</protein>
<proteinExistence type="predicted"/>
<dbReference type="Proteomes" id="UP000254088">
    <property type="component" value="Unassembled WGS sequence"/>
</dbReference>
<dbReference type="InterPro" id="IPR017853">
    <property type="entry name" value="GH"/>
</dbReference>
<dbReference type="GO" id="GO:0031216">
    <property type="term" value="F:neopullulanase activity"/>
    <property type="evidence" value="ECO:0007669"/>
    <property type="project" value="UniProtKB-EC"/>
</dbReference>
<name>A0A377CG18_ECOLX</name>
<evidence type="ECO:0000259" key="3">
    <source>
        <dbReference type="Pfam" id="PF00128"/>
    </source>
</evidence>
<dbReference type="PANTHER" id="PTHR10357">
    <property type="entry name" value="ALPHA-AMYLASE FAMILY MEMBER"/>
    <property type="match status" value="1"/>
</dbReference>
<dbReference type="Gene3D" id="3.20.20.80">
    <property type="entry name" value="Glycosidases"/>
    <property type="match status" value="1"/>
</dbReference>